<dbReference type="Gene3D" id="3.40.630.30">
    <property type="match status" value="1"/>
</dbReference>
<gene>
    <name evidence="2" type="ORF">CWS72_16380</name>
</gene>
<dbReference type="RefSeq" id="WP_101251705.1">
    <property type="nucleotide sequence ID" value="NZ_PIUM01000020.1"/>
</dbReference>
<organism evidence="2 3">
    <name type="scientific">Telmatospirillum siberiense</name>
    <dbReference type="NCBI Taxonomy" id="382514"/>
    <lineage>
        <taxon>Bacteria</taxon>
        <taxon>Pseudomonadati</taxon>
        <taxon>Pseudomonadota</taxon>
        <taxon>Alphaproteobacteria</taxon>
        <taxon>Rhodospirillales</taxon>
        <taxon>Rhodospirillaceae</taxon>
        <taxon>Telmatospirillum</taxon>
    </lineage>
</organism>
<reference evidence="3" key="1">
    <citation type="submission" date="2017-12" db="EMBL/GenBank/DDBJ databases">
        <title>Draft genome sequence of Telmatospirillum siberiense 26-4b1T, an acidotolerant peatland alphaproteobacterium potentially involved in sulfur cycling.</title>
        <authorList>
            <person name="Hausmann B."/>
            <person name="Pjevac P."/>
            <person name="Schreck K."/>
            <person name="Herbold C.W."/>
            <person name="Daims H."/>
            <person name="Wagner M."/>
            <person name="Pester M."/>
            <person name="Loy A."/>
        </authorList>
    </citation>
    <scope>NUCLEOTIDE SEQUENCE [LARGE SCALE GENOMIC DNA]</scope>
    <source>
        <strain evidence="3">26-4b1</strain>
    </source>
</reference>
<dbReference type="InterPro" id="IPR000182">
    <property type="entry name" value="GNAT_dom"/>
</dbReference>
<dbReference type="Proteomes" id="UP000233293">
    <property type="component" value="Unassembled WGS sequence"/>
</dbReference>
<evidence type="ECO:0000313" key="2">
    <source>
        <dbReference type="EMBL" id="PKU23435.1"/>
    </source>
</evidence>
<dbReference type="OrthoDB" id="2135706at2"/>
<feature type="domain" description="N-acetyltransferase" evidence="1">
    <location>
        <begin position="21"/>
        <end position="169"/>
    </location>
</feature>
<proteinExistence type="predicted"/>
<accession>A0A2N3PSQ4</accession>
<dbReference type="SUPFAM" id="SSF55729">
    <property type="entry name" value="Acyl-CoA N-acyltransferases (Nat)"/>
    <property type="match status" value="1"/>
</dbReference>
<protein>
    <submittedName>
        <fullName evidence="2">GNAT family N-acetyltransferase</fullName>
    </submittedName>
</protein>
<dbReference type="AlphaFoldDB" id="A0A2N3PSQ4"/>
<sequence length="171" mass="18896">MTLTATRDAFAPGTHLLTDDLVLRPLAEGEAERLGALCAAFDPYHRLGQTADALSGYLRRPDPALFRFAIERHSSLAGIVAVRTPWLRGPFLEMLALLPAGRGHGLGRQTVDWVAAEASLISANLWTTVSDFNESARAFYRRLNFQPVSELPGLITEGSTEILLRRRLKDR</sequence>
<dbReference type="InterPro" id="IPR016181">
    <property type="entry name" value="Acyl_CoA_acyltransferase"/>
</dbReference>
<dbReference type="PROSITE" id="PS51186">
    <property type="entry name" value="GNAT"/>
    <property type="match status" value="1"/>
</dbReference>
<evidence type="ECO:0000259" key="1">
    <source>
        <dbReference type="PROSITE" id="PS51186"/>
    </source>
</evidence>
<dbReference type="Pfam" id="PF00583">
    <property type="entry name" value="Acetyltransf_1"/>
    <property type="match status" value="1"/>
</dbReference>
<dbReference type="EMBL" id="PIUM01000020">
    <property type="protein sequence ID" value="PKU23435.1"/>
    <property type="molecule type" value="Genomic_DNA"/>
</dbReference>
<dbReference type="CDD" id="cd04301">
    <property type="entry name" value="NAT_SF"/>
    <property type="match status" value="1"/>
</dbReference>
<name>A0A2N3PSQ4_9PROT</name>
<comment type="caution">
    <text evidence="2">The sequence shown here is derived from an EMBL/GenBank/DDBJ whole genome shotgun (WGS) entry which is preliminary data.</text>
</comment>
<keyword evidence="2" id="KW-0808">Transferase</keyword>
<dbReference type="GO" id="GO:0016747">
    <property type="term" value="F:acyltransferase activity, transferring groups other than amino-acyl groups"/>
    <property type="evidence" value="ECO:0007669"/>
    <property type="project" value="InterPro"/>
</dbReference>
<keyword evidence="3" id="KW-1185">Reference proteome</keyword>
<evidence type="ECO:0000313" key="3">
    <source>
        <dbReference type="Proteomes" id="UP000233293"/>
    </source>
</evidence>